<evidence type="ECO:0000256" key="3">
    <source>
        <dbReference type="ARBA" id="ARBA00023242"/>
    </source>
</evidence>
<dbReference type="EMBL" id="KQ971361">
    <property type="protein sequence ID" value="EFA08120.2"/>
    <property type="molecule type" value="Genomic_DNA"/>
</dbReference>
<evidence type="ECO:0000313" key="6">
    <source>
        <dbReference type="Proteomes" id="UP000007266"/>
    </source>
</evidence>
<dbReference type="InterPro" id="IPR005172">
    <property type="entry name" value="CRC"/>
</dbReference>
<dbReference type="eggNOG" id="KOG1171">
    <property type="taxonomic scope" value="Eukaryota"/>
</dbReference>
<dbReference type="InParanoid" id="D6WWL9"/>
<dbReference type="Pfam" id="PF03638">
    <property type="entry name" value="TCR"/>
    <property type="match status" value="2"/>
</dbReference>
<dbReference type="InterPro" id="IPR033467">
    <property type="entry name" value="Tesmin/TSO1-like_CXC"/>
</dbReference>
<dbReference type="GO" id="GO:0006355">
    <property type="term" value="P:regulation of DNA-templated transcription"/>
    <property type="evidence" value="ECO:0000318"/>
    <property type="project" value="GO_Central"/>
</dbReference>
<dbReference type="PROSITE" id="PS51634">
    <property type="entry name" value="CRC"/>
    <property type="match status" value="1"/>
</dbReference>
<organism evidence="5 6">
    <name type="scientific">Tribolium castaneum</name>
    <name type="common">Red flour beetle</name>
    <dbReference type="NCBI Taxonomy" id="7070"/>
    <lineage>
        <taxon>Eukaryota</taxon>
        <taxon>Metazoa</taxon>
        <taxon>Ecdysozoa</taxon>
        <taxon>Arthropoda</taxon>
        <taxon>Hexapoda</taxon>
        <taxon>Insecta</taxon>
        <taxon>Pterygota</taxon>
        <taxon>Neoptera</taxon>
        <taxon>Endopterygota</taxon>
        <taxon>Coleoptera</taxon>
        <taxon>Polyphaga</taxon>
        <taxon>Cucujiformia</taxon>
        <taxon>Tenebrionidae</taxon>
        <taxon>Tenebrionidae incertae sedis</taxon>
        <taxon>Tribolium</taxon>
    </lineage>
</organism>
<dbReference type="GO" id="GO:0005634">
    <property type="term" value="C:nucleus"/>
    <property type="evidence" value="ECO:0000318"/>
    <property type="project" value="GO_Central"/>
</dbReference>
<dbReference type="OrthoDB" id="6283463at2759"/>
<dbReference type="OMA" id="QEINWAN"/>
<gene>
    <name evidence="5" type="primary">AUGUSTUS-3.0.2_05724</name>
    <name evidence="5" type="ORF">TcasGA2_TC005724</name>
</gene>
<comment type="similarity">
    <text evidence="2">Belongs to the lin-54 family.</text>
</comment>
<name>D6WWL9_TRICA</name>
<keyword evidence="3" id="KW-0539">Nucleus</keyword>
<sequence>MPFSDKGNNEDVEALVDTLTIDGATLTETNLTSLSSTDIQQLAELSQELHLSNDMETDEPEVIIETVEETGQVDADVMQSEIGAQEIEIETERAPSPEEILPDVKIKTSTIPPLRPLTIAPKPAKAVPIAMKPAPGQQLLLLQGTGGNQAIKLVSSGGQELNLANVSLGRPVAIKPAVKTVTTTLVQPKQVVMKKIVTSTQKTPPKTTPTFTNKQGHIMVVQKADQVKLMPGQTTLPSPAKTITLQQAQEMGLITTTKVLPQATSTPKRTMVLNNPGTKAIKIVPQVAPGQLLGQKTVVSQIKSPTKILPATQATGGKVPQRIIFKSSGTGHTILSSPQIIQVAGTQALSTGQLHQINIPGKGMQYIKFVTATNAETTPFSSGASTLTTVKSSMQASPTNIVLSELKPASQGATIAPKPLKNIAAKAPVSSSQVVMLPTYVQAKVPIPMRHTSATKQISAESITMTPESNLESNGIRPRKPCNCTKSQCLKLYCDCFANGEFCYMCNCMNCFNNLENEDHRQRAIKTCLERNPNAFRPKIGKAKDVAGDSSIRKHTKGCNCKRSGCLKNYCECYEAKIACSNNCKCMGCRNIEDSMEKKSLRASIEDGLHNLQGKMAQTRDPLQFRTRRTSNSRQAINFITDDVIEATSQCMLTISESGDANMQDEQVTKSQILEEFGRCLKEIIDYSMLHN</sequence>
<evidence type="ECO:0000313" key="5">
    <source>
        <dbReference type="EMBL" id="EFA08120.2"/>
    </source>
</evidence>
<accession>D6WWL9</accession>
<comment type="subcellular location">
    <subcellularLocation>
        <location evidence="1">Nucleus</location>
    </subcellularLocation>
</comment>
<dbReference type="PANTHER" id="PTHR12446">
    <property type="entry name" value="TESMIN/TSO1-RELATED"/>
    <property type="match status" value="1"/>
</dbReference>
<proteinExistence type="inferred from homology"/>
<dbReference type="Proteomes" id="UP000007266">
    <property type="component" value="Linkage group 8"/>
</dbReference>
<dbReference type="HOGENOM" id="CLU_399158_0_0_1"/>
<dbReference type="InterPro" id="IPR028307">
    <property type="entry name" value="Lin-54_fam"/>
</dbReference>
<keyword evidence="6" id="KW-1185">Reference proteome</keyword>
<protein>
    <submittedName>
        <fullName evidence="5">Protein lin-54 homolog-like Protein</fullName>
    </submittedName>
</protein>
<dbReference type="PANTHER" id="PTHR12446:SF34">
    <property type="entry name" value="PROTEIN LIN-54 HOMOLOG"/>
    <property type="match status" value="1"/>
</dbReference>
<evidence type="ECO:0000259" key="4">
    <source>
        <dbReference type="PROSITE" id="PS51634"/>
    </source>
</evidence>
<dbReference type="SMART" id="SM01114">
    <property type="entry name" value="CXC"/>
    <property type="match status" value="2"/>
</dbReference>
<reference evidence="5 6" key="1">
    <citation type="journal article" date="2008" name="Nature">
        <title>The genome of the model beetle and pest Tribolium castaneum.</title>
        <authorList>
            <consortium name="Tribolium Genome Sequencing Consortium"/>
            <person name="Richards S."/>
            <person name="Gibbs R.A."/>
            <person name="Weinstock G.M."/>
            <person name="Brown S.J."/>
            <person name="Denell R."/>
            <person name="Beeman R.W."/>
            <person name="Gibbs R."/>
            <person name="Beeman R.W."/>
            <person name="Brown S.J."/>
            <person name="Bucher G."/>
            <person name="Friedrich M."/>
            <person name="Grimmelikhuijzen C.J."/>
            <person name="Klingler M."/>
            <person name="Lorenzen M."/>
            <person name="Richards S."/>
            <person name="Roth S."/>
            <person name="Schroder R."/>
            <person name="Tautz D."/>
            <person name="Zdobnov E.M."/>
            <person name="Muzny D."/>
            <person name="Gibbs R.A."/>
            <person name="Weinstock G.M."/>
            <person name="Attaway T."/>
            <person name="Bell S."/>
            <person name="Buhay C.J."/>
            <person name="Chandrabose M.N."/>
            <person name="Chavez D."/>
            <person name="Clerk-Blankenburg K.P."/>
            <person name="Cree A."/>
            <person name="Dao M."/>
            <person name="Davis C."/>
            <person name="Chacko J."/>
            <person name="Dinh H."/>
            <person name="Dugan-Rocha S."/>
            <person name="Fowler G."/>
            <person name="Garner T.T."/>
            <person name="Garnes J."/>
            <person name="Gnirke A."/>
            <person name="Hawes A."/>
            <person name="Hernandez J."/>
            <person name="Hines S."/>
            <person name="Holder M."/>
            <person name="Hume J."/>
            <person name="Jhangiani S.N."/>
            <person name="Joshi V."/>
            <person name="Khan Z.M."/>
            <person name="Jackson L."/>
            <person name="Kovar C."/>
            <person name="Kowis A."/>
            <person name="Lee S."/>
            <person name="Lewis L.R."/>
            <person name="Margolis J."/>
            <person name="Morgan M."/>
            <person name="Nazareth L.V."/>
            <person name="Nguyen N."/>
            <person name="Okwuonu G."/>
            <person name="Parker D."/>
            <person name="Richards S."/>
            <person name="Ruiz S.J."/>
            <person name="Santibanez J."/>
            <person name="Savard J."/>
            <person name="Scherer S.E."/>
            <person name="Schneider B."/>
            <person name="Sodergren E."/>
            <person name="Tautz D."/>
            <person name="Vattahil S."/>
            <person name="Villasana D."/>
            <person name="White C.S."/>
            <person name="Wright R."/>
            <person name="Park Y."/>
            <person name="Beeman R.W."/>
            <person name="Lord J."/>
            <person name="Oppert B."/>
            <person name="Lorenzen M."/>
            <person name="Brown S."/>
            <person name="Wang L."/>
            <person name="Savard J."/>
            <person name="Tautz D."/>
            <person name="Richards S."/>
            <person name="Weinstock G."/>
            <person name="Gibbs R.A."/>
            <person name="Liu Y."/>
            <person name="Worley K."/>
            <person name="Weinstock G."/>
            <person name="Elsik C.G."/>
            <person name="Reese J.T."/>
            <person name="Elhaik E."/>
            <person name="Landan G."/>
            <person name="Graur D."/>
            <person name="Arensburger P."/>
            <person name="Atkinson P."/>
            <person name="Beeman R.W."/>
            <person name="Beidler J."/>
            <person name="Brown S.J."/>
            <person name="Demuth J.P."/>
            <person name="Drury D.W."/>
            <person name="Du Y.Z."/>
            <person name="Fujiwara H."/>
            <person name="Lorenzen M."/>
            <person name="Maselli V."/>
            <person name="Osanai M."/>
            <person name="Park Y."/>
            <person name="Robertson H.M."/>
            <person name="Tu Z."/>
            <person name="Wang J.J."/>
            <person name="Wang S."/>
            <person name="Richards S."/>
            <person name="Song H."/>
            <person name="Zhang L."/>
            <person name="Sodergren E."/>
            <person name="Werner D."/>
            <person name="Stanke M."/>
            <person name="Morgenstern B."/>
            <person name="Solovyev V."/>
            <person name="Kosarev P."/>
            <person name="Brown G."/>
            <person name="Chen H.C."/>
            <person name="Ermolaeva O."/>
            <person name="Hlavina W."/>
            <person name="Kapustin Y."/>
            <person name="Kiryutin B."/>
            <person name="Kitts P."/>
            <person name="Maglott D."/>
            <person name="Pruitt K."/>
            <person name="Sapojnikov V."/>
            <person name="Souvorov A."/>
            <person name="Mackey A.J."/>
            <person name="Waterhouse R.M."/>
            <person name="Wyder S."/>
            <person name="Zdobnov E.M."/>
            <person name="Zdobnov E.M."/>
            <person name="Wyder S."/>
            <person name="Kriventseva E.V."/>
            <person name="Kadowaki T."/>
            <person name="Bork P."/>
            <person name="Aranda M."/>
            <person name="Bao R."/>
            <person name="Beermann A."/>
            <person name="Berns N."/>
            <person name="Bolognesi R."/>
            <person name="Bonneton F."/>
            <person name="Bopp D."/>
            <person name="Brown S.J."/>
            <person name="Bucher G."/>
            <person name="Butts T."/>
            <person name="Chaumot A."/>
            <person name="Denell R.E."/>
            <person name="Ferrier D.E."/>
            <person name="Friedrich M."/>
            <person name="Gordon C.M."/>
            <person name="Jindra M."/>
            <person name="Klingler M."/>
            <person name="Lan Q."/>
            <person name="Lattorff H.M."/>
            <person name="Laudet V."/>
            <person name="von Levetsow C."/>
            <person name="Liu Z."/>
            <person name="Lutz R."/>
            <person name="Lynch J.A."/>
            <person name="da Fonseca R.N."/>
            <person name="Posnien N."/>
            <person name="Reuter R."/>
            <person name="Roth S."/>
            <person name="Savard J."/>
            <person name="Schinko J.B."/>
            <person name="Schmitt C."/>
            <person name="Schoppmeier M."/>
            <person name="Schroder R."/>
            <person name="Shippy T.D."/>
            <person name="Simonnet F."/>
            <person name="Marques-Souza H."/>
            <person name="Tautz D."/>
            <person name="Tomoyasu Y."/>
            <person name="Trauner J."/>
            <person name="Van der Zee M."/>
            <person name="Vervoort M."/>
            <person name="Wittkopp N."/>
            <person name="Wimmer E.A."/>
            <person name="Yang X."/>
            <person name="Jones A.K."/>
            <person name="Sattelle D.B."/>
            <person name="Ebert P.R."/>
            <person name="Nelson D."/>
            <person name="Scott J.G."/>
            <person name="Beeman R.W."/>
            <person name="Muthukrishnan S."/>
            <person name="Kramer K.J."/>
            <person name="Arakane Y."/>
            <person name="Beeman R.W."/>
            <person name="Zhu Q."/>
            <person name="Hogenkamp D."/>
            <person name="Dixit R."/>
            <person name="Oppert B."/>
            <person name="Jiang H."/>
            <person name="Zou Z."/>
            <person name="Marshall J."/>
            <person name="Elpidina E."/>
            <person name="Vinokurov K."/>
            <person name="Oppert C."/>
            <person name="Zou Z."/>
            <person name="Evans J."/>
            <person name="Lu Z."/>
            <person name="Zhao P."/>
            <person name="Sumathipala N."/>
            <person name="Altincicek B."/>
            <person name="Vilcinskas A."/>
            <person name="Williams M."/>
            <person name="Hultmark D."/>
            <person name="Hetru C."/>
            <person name="Jiang H."/>
            <person name="Grimmelikhuijzen C.J."/>
            <person name="Hauser F."/>
            <person name="Cazzamali G."/>
            <person name="Williamson M."/>
            <person name="Park Y."/>
            <person name="Li B."/>
            <person name="Tanaka Y."/>
            <person name="Predel R."/>
            <person name="Neupert S."/>
            <person name="Schachtner J."/>
            <person name="Verleyen P."/>
            <person name="Raible F."/>
            <person name="Bork P."/>
            <person name="Friedrich M."/>
            <person name="Walden K.K."/>
            <person name="Robertson H.M."/>
            <person name="Angeli S."/>
            <person name="Foret S."/>
            <person name="Bucher G."/>
            <person name="Schuetz S."/>
            <person name="Maleszka R."/>
            <person name="Wimmer E.A."/>
            <person name="Beeman R.W."/>
            <person name="Lorenzen M."/>
            <person name="Tomoyasu Y."/>
            <person name="Miller S.C."/>
            <person name="Grossmann D."/>
            <person name="Bucher G."/>
        </authorList>
    </citation>
    <scope>NUCLEOTIDE SEQUENCE [LARGE SCALE GENOMIC DNA]</scope>
    <source>
        <strain evidence="5 6">Georgia GA2</strain>
    </source>
</reference>
<evidence type="ECO:0000256" key="1">
    <source>
        <dbReference type="ARBA" id="ARBA00004123"/>
    </source>
</evidence>
<reference evidence="5 6" key="2">
    <citation type="journal article" date="2010" name="Nucleic Acids Res.">
        <title>BeetleBase in 2010: revisions to provide comprehensive genomic information for Tribolium castaneum.</title>
        <authorList>
            <person name="Kim H.S."/>
            <person name="Murphy T."/>
            <person name="Xia J."/>
            <person name="Caragea D."/>
            <person name="Park Y."/>
            <person name="Beeman R.W."/>
            <person name="Lorenzen M.D."/>
            <person name="Butcher S."/>
            <person name="Manak J.R."/>
            <person name="Brown S.J."/>
        </authorList>
    </citation>
    <scope>GENOME REANNOTATION</scope>
    <source>
        <strain evidence="5 6">Georgia GA2</strain>
    </source>
</reference>
<feature type="domain" description="CRC" evidence="4">
    <location>
        <begin position="478"/>
        <end position="594"/>
    </location>
</feature>
<dbReference type="AlphaFoldDB" id="D6WWL9"/>
<evidence type="ECO:0000256" key="2">
    <source>
        <dbReference type="ARBA" id="ARBA00007267"/>
    </source>
</evidence>
<dbReference type="STRING" id="7070.D6WWL9"/>